<comment type="caution">
    <text evidence="1">The sequence shown here is derived from an EMBL/GenBank/DDBJ whole genome shotgun (WGS) entry which is preliminary data.</text>
</comment>
<dbReference type="Proteomes" id="UP001285636">
    <property type="component" value="Unassembled WGS sequence"/>
</dbReference>
<proteinExistence type="predicted"/>
<keyword evidence="1" id="KW-0547">Nucleotide-binding</keyword>
<evidence type="ECO:0000313" key="2">
    <source>
        <dbReference type="Proteomes" id="UP001285636"/>
    </source>
</evidence>
<dbReference type="AlphaFoldDB" id="A0AAJ2NSZ2"/>
<protein>
    <submittedName>
        <fullName evidence="1">Bacitracin ABC transporter ATP-binding protein</fullName>
    </submittedName>
</protein>
<feature type="non-terminal residue" evidence="1">
    <location>
        <position position="1"/>
    </location>
</feature>
<gene>
    <name evidence="1" type="ORF">RYX45_23025</name>
</gene>
<dbReference type="GO" id="GO:0005524">
    <property type="term" value="F:ATP binding"/>
    <property type="evidence" value="ECO:0007669"/>
    <property type="project" value="UniProtKB-KW"/>
</dbReference>
<dbReference type="EMBL" id="JAWJAY010000849">
    <property type="protein sequence ID" value="MDV2888040.1"/>
    <property type="molecule type" value="Genomic_DNA"/>
</dbReference>
<sequence length="62" mass="7193">LKDISYEKVEKGIEIELEKDEVPHMIQLLIENGIRIFEVTPISKSLEDRFLEVTTQGEKLHA</sequence>
<reference evidence="1" key="1">
    <citation type="submission" date="2023-10" db="EMBL/GenBank/DDBJ databases">
        <title>Screening of Alkalihalophilus pseudofirmusBZ-TG-HK211 and Its Alleviation of Salt Stress on Rapeseed Growth.</title>
        <authorList>
            <person name="Zhao B."/>
            <person name="Guo T."/>
        </authorList>
    </citation>
    <scope>NUCLEOTIDE SEQUENCE</scope>
    <source>
        <strain evidence="1">BZ-TG-HK211</strain>
    </source>
</reference>
<name>A0AAJ2NSZ2_ALKPS</name>
<organism evidence="1 2">
    <name type="scientific">Alkalihalophilus pseudofirmus</name>
    <name type="common">Bacillus pseudofirmus</name>
    <dbReference type="NCBI Taxonomy" id="79885"/>
    <lineage>
        <taxon>Bacteria</taxon>
        <taxon>Bacillati</taxon>
        <taxon>Bacillota</taxon>
        <taxon>Bacilli</taxon>
        <taxon>Bacillales</taxon>
        <taxon>Bacillaceae</taxon>
        <taxon>Alkalihalophilus</taxon>
    </lineage>
</organism>
<accession>A0AAJ2NSZ2</accession>
<evidence type="ECO:0000313" key="1">
    <source>
        <dbReference type="EMBL" id="MDV2888040.1"/>
    </source>
</evidence>
<keyword evidence="1" id="KW-0067">ATP-binding</keyword>